<dbReference type="InterPro" id="IPR050792">
    <property type="entry name" value="ADP-ribosylglycohydrolase"/>
</dbReference>
<reference evidence="3" key="1">
    <citation type="submission" date="2017-01" db="EMBL/GenBank/DDBJ databases">
        <authorList>
            <person name="Varghese N."/>
            <person name="Submissions S."/>
        </authorList>
    </citation>
    <scope>NUCLEOTIDE SEQUENCE [LARGE SCALE GENOMIC DNA]</scope>
    <source>
        <strain evidence="3">DSM 24913</strain>
    </source>
</reference>
<evidence type="ECO:0000256" key="1">
    <source>
        <dbReference type="PIRSR" id="PIRSR605502-1"/>
    </source>
</evidence>
<feature type="binding site" evidence="1">
    <location>
        <position position="335"/>
    </location>
    <ligand>
        <name>Mg(2+)</name>
        <dbReference type="ChEBI" id="CHEBI:18420"/>
        <label>1</label>
    </ligand>
</feature>
<dbReference type="InterPro" id="IPR036705">
    <property type="entry name" value="Ribosyl_crysJ1_sf"/>
</dbReference>
<dbReference type="InterPro" id="IPR005502">
    <property type="entry name" value="Ribosyl_crysJ1"/>
</dbReference>
<keyword evidence="3" id="KW-1185">Reference proteome</keyword>
<dbReference type="STRING" id="484498.SAMN05421686_102222"/>
<dbReference type="PANTHER" id="PTHR16222:SF12">
    <property type="entry name" value="ADP-RIBOSYLGLYCOHYDROLASE-RELATED"/>
    <property type="match status" value="1"/>
</dbReference>
<protein>
    <submittedName>
        <fullName evidence="2">ADP-ribosylglycohydrolase</fullName>
    </submittedName>
</protein>
<feature type="binding site" evidence="1">
    <location>
        <position position="334"/>
    </location>
    <ligand>
        <name>Mg(2+)</name>
        <dbReference type="ChEBI" id="CHEBI:18420"/>
        <label>1</label>
    </ligand>
</feature>
<dbReference type="Gene3D" id="1.10.4080.10">
    <property type="entry name" value="ADP-ribosylation/Crystallin J1"/>
    <property type="match status" value="1"/>
</dbReference>
<evidence type="ECO:0000313" key="2">
    <source>
        <dbReference type="EMBL" id="SIS53652.1"/>
    </source>
</evidence>
<keyword evidence="1" id="KW-0460">Magnesium</keyword>
<sequence>MNNKSIQEFSLKISNLASQGLWFPNSSEKMSGVAVEPEVTEIQTYINARKGFDRGLIDENRLNNLPGSSLKHSISDRARGALIGTAVGDALGTTIEFSTPGTFEPVTEITGGGPFKLKSGEWTDDSSMMLCLAHSLTRKGTFDLKDQIDLYVKWWKEGAFSVTASCFDIGMTVQSALQEYQQAGNPEAGPDDPYSAGNGSLMRLAPIPVFFHSNFEEAVYYSGKSSLTTHRATEAVDACRYFGGLIWGALNGASKDELLDDLYTPVPGYWDKKPLCDSVADLIRNENYKYKSASEVRGSGYVMHSLEAVLWAFSTTDTFEEGLLKAVNLGEDADTTGAIFGQIGGAYYGEQGIPQRWVSKVKHNYFFYKKADELIKISS</sequence>
<gene>
    <name evidence="2" type="ORF">SAMN05421686_102222</name>
</gene>
<proteinExistence type="predicted"/>
<dbReference type="Proteomes" id="UP000185639">
    <property type="component" value="Unassembled WGS sequence"/>
</dbReference>
<feature type="binding site" evidence="1">
    <location>
        <position position="125"/>
    </location>
    <ligand>
        <name>Mg(2+)</name>
        <dbReference type="ChEBI" id="CHEBI:18420"/>
        <label>1</label>
    </ligand>
</feature>
<organism evidence="2 3">
    <name type="scientific">Thalassolituus maritimus</name>
    <dbReference type="NCBI Taxonomy" id="484498"/>
    <lineage>
        <taxon>Bacteria</taxon>
        <taxon>Pseudomonadati</taxon>
        <taxon>Pseudomonadota</taxon>
        <taxon>Gammaproteobacteria</taxon>
        <taxon>Oceanospirillales</taxon>
        <taxon>Oceanospirillaceae</taxon>
        <taxon>Thalassolituus</taxon>
    </lineage>
</organism>
<evidence type="ECO:0000313" key="3">
    <source>
        <dbReference type="Proteomes" id="UP000185639"/>
    </source>
</evidence>
<dbReference type="SUPFAM" id="SSF101478">
    <property type="entry name" value="ADP-ribosylglycohydrolase"/>
    <property type="match status" value="1"/>
</dbReference>
<dbReference type="EMBL" id="FTOH01000002">
    <property type="protein sequence ID" value="SIS53652.1"/>
    <property type="molecule type" value="Genomic_DNA"/>
</dbReference>
<comment type="cofactor">
    <cofactor evidence="1">
        <name>Mg(2+)</name>
        <dbReference type="ChEBI" id="CHEBI:18420"/>
    </cofactor>
    <text evidence="1">Binds 2 magnesium ions per subunit.</text>
</comment>
<dbReference type="GO" id="GO:0046872">
    <property type="term" value="F:metal ion binding"/>
    <property type="evidence" value="ECO:0007669"/>
    <property type="project" value="UniProtKB-KW"/>
</dbReference>
<accession>A0A1N7JWC2</accession>
<dbReference type="PANTHER" id="PTHR16222">
    <property type="entry name" value="ADP-RIBOSYLGLYCOHYDROLASE"/>
    <property type="match status" value="1"/>
</dbReference>
<name>A0A1N7JWC2_9GAMM</name>
<dbReference type="Pfam" id="PF03747">
    <property type="entry name" value="ADP_ribosyl_GH"/>
    <property type="match status" value="1"/>
</dbReference>
<feature type="binding site" evidence="1">
    <location>
        <position position="124"/>
    </location>
    <ligand>
        <name>Mg(2+)</name>
        <dbReference type="ChEBI" id="CHEBI:18420"/>
        <label>1</label>
    </ligand>
</feature>
<feature type="binding site" evidence="1">
    <location>
        <position position="123"/>
    </location>
    <ligand>
        <name>Mg(2+)</name>
        <dbReference type="ChEBI" id="CHEBI:18420"/>
        <label>1</label>
    </ligand>
</feature>
<dbReference type="GO" id="GO:0016787">
    <property type="term" value="F:hydrolase activity"/>
    <property type="evidence" value="ECO:0007669"/>
    <property type="project" value="UniProtKB-KW"/>
</dbReference>
<feature type="binding site" evidence="1">
    <location>
        <position position="332"/>
    </location>
    <ligand>
        <name>Mg(2+)</name>
        <dbReference type="ChEBI" id="CHEBI:18420"/>
        <label>1</label>
    </ligand>
</feature>
<dbReference type="RefSeq" id="WP_217693563.1">
    <property type="nucleotide sequence ID" value="NZ_FTOH01000002.1"/>
</dbReference>
<keyword evidence="1" id="KW-0479">Metal-binding</keyword>
<keyword evidence="2" id="KW-0378">Hydrolase</keyword>
<dbReference type="AlphaFoldDB" id="A0A1N7JWC2"/>